<protein>
    <recommendedName>
        <fullName evidence="6">C-X-C motif chemokine</fullName>
    </recommendedName>
</protein>
<reference evidence="9" key="8">
    <citation type="journal article" date="2005" name="Science">
        <title>Antisense Transcription in the Mammalian Transcriptome.</title>
        <authorList>
            <consortium name="RIKEN Genome Exploration Research Group and Genome Science Group (Genome Network Project Core Group) and the FANTOM Consortium"/>
        </authorList>
    </citation>
    <scope>NUCLEOTIDE SEQUENCE</scope>
    <source>
        <strain evidence="9">NOD</strain>
        <tissue evidence="9">Activated spleen</tissue>
    </source>
</reference>
<dbReference type="FunFam" id="2.40.50.40:FF:000004">
    <property type="entry name" value="C-X-C motif chemokine"/>
    <property type="match status" value="1"/>
</dbReference>
<organism evidence="9">
    <name type="scientific">Mus musculus</name>
    <name type="common">Mouse</name>
    <dbReference type="NCBI Taxonomy" id="10090"/>
    <lineage>
        <taxon>Eukaryota</taxon>
        <taxon>Metazoa</taxon>
        <taxon>Chordata</taxon>
        <taxon>Craniata</taxon>
        <taxon>Vertebrata</taxon>
        <taxon>Euteleostomi</taxon>
        <taxon>Mammalia</taxon>
        <taxon>Eutheria</taxon>
        <taxon>Euarchontoglires</taxon>
        <taxon>Glires</taxon>
        <taxon>Rodentia</taxon>
        <taxon>Myomorpha</taxon>
        <taxon>Muroidea</taxon>
        <taxon>Muridae</taxon>
        <taxon>Murinae</taxon>
        <taxon>Mus</taxon>
        <taxon>Mus</taxon>
    </lineage>
</organism>
<dbReference type="InterPro" id="IPR039809">
    <property type="entry name" value="Chemokine_b/g/d"/>
</dbReference>
<evidence type="ECO:0000313" key="10">
    <source>
        <dbReference type="MGI" id="MGI:1352449"/>
    </source>
</evidence>
<feature type="signal peptide" evidence="6">
    <location>
        <begin position="1"/>
        <end position="21"/>
    </location>
</feature>
<sequence>MKSAVLFLLGIIFLEQCGVRGTLVIRNARCSCISTSRGTIHYKSLKDLKQFAPSPNCNKTEIIATLKNGDQTCLDPDSANVKKLMKEWEKKISQKKKQKRGKKTSKEHEKQKTQNTPKSSSFKEDYIRDHYFTNKHP</sequence>
<feature type="compositionally biased region" description="Basic and acidic residues" evidence="7">
    <location>
        <begin position="121"/>
        <end position="137"/>
    </location>
</feature>
<feature type="chain" id="PRO_5005143215" description="C-X-C motif chemokine" evidence="6">
    <location>
        <begin position="22"/>
        <end position="137"/>
    </location>
</feature>
<evidence type="ECO:0000256" key="5">
    <source>
        <dbReference type="ARBA" id="ARBA00023157"/>
    </source>
</evidence>
<evidence type="ECO:0000256" key="3">
    <source>
        <dbReference type="ARBA" id="ARBA00022514"/>
    </source>
</evidence>
<reference evidence="9" key="7">
    <citation type="journal article" date="2005" name="Science">
        <title>The Transcriptional Landscape of the Mammalian Genome.</title>
        <authorList>
            <consortium name="The FANTOM Consortium"/>
            <consortium name="Riken Genome Exploration Research Group and Genome Science Group (Genome Network Project Core Group)"/>
        </authorList>
    </citation>
    <scope>NUCLEOTIDE SEQUENCE</scope>
    <source>
        <strain evidence="9">NOD</strain>
        <tissue evidence="9">Activated spleen</tissue>
    </source>
</reference>
<feature type="compositionally biased region" description="Basic residues" evidence="7">
    <location>
        <begin position="93"/>
        <end position="103"/>
    </location>
</feature>
<dbReference type="GO" id="GO:0005615">
    <property type="term" value="C:extracellular space"/>
    <property type="evidence" value="ECO:0007669"/>
    <property type="project" value="UniProtKB-UniRule"/>
</dbReference>
<dbReference type="MGI" id="MGI:1352449">
    <property type="gene designation" value="Cxcl9"/>
</dbReference>
<keyword evidence="3 6" id="KW-0202">Cytokine</keyword>
<dbReference type="GO" id="GO:0006955">
    <property type="term" value="P:immune response"/>
    <property type="evidence" value="ECO:0007669"/>
    <property type="project" value="InterPro"/>
</dbReference>
<dbReference type="InterPro" id="IPR036048">
    <property type="entry name" value="Interleukin_8-like_sf"/>
</dbReference>
<dbReference type="SMART" id="SM00199">
    <property type="entry name" value="SCY"/>
    <property type="match status" value="1"/>
</dbReference>
<comment type="subcellular location">
    <subcellularLocation>
        <location evidence="1 6">Secreted</location>
    </subcellularLocation>
</comment>
<keyword evidence="5" id="KW-1015">Disulfide bond</keyword>
<dbReference type="InterPro" id="IPR033899">
    <property type="entry name" value="CXC_Chemokine_domain"/>
</dbReference>
<reference evidence="9" key="4">
    <citation type="journal article" date="2001" name="Nature">
        <title>Functional annotation of a full-length mouse cDNA collection.</title>
        <authorList>
            <consortium name="The RIKEN Genome Exploration Research Group Phase II Team and the FANTOM Consortium"/>
        </authorList>
    </citation>
    <scope>NUCLEOTIDE SEQUENCE</scope>
    <source>
        <strain evidence="9">NOD</strain>
        <tissue evidence="9">Activated spleen</tissue>
    </source>
</reference>
<accession>Q3U089</accession>
<reference evidence="9" key="5">
    <citation type="journal article" date="2002" name="Nature">
        <title>Analysis of the mouse transcriptome based on functional annotation of 60,770 full-length cDNAs.</title>
        <authorList>
            <consortium name="The FANTOM Consortium and the RIKEN Genome Exploration Research Group Phase I and II Team"/>
        </authorList>
    </citation>
    <scope>NUCLEOTIDE SEQUENCE</scope>
    <source>
        <strain evidence="9">NOD</strain>
        <tissue evidence="9">Activated spleen</tissue>
    </source>
</reference>
<feature type="region of interest" description="Disordered" evidence="7">
    <location>
        <begin position="90"/>
        <end position="137"/>
    </location>
</feature>
<proteinExistence type="evidence at transcript level"/>
<reference evidence="9" key="3">
    <citation type="journal article" date="2000" name="Genome Res.">
        <title>RIKEN integrated sequence analysis (RISA) system--384-format sequencing pipeline with 384 multicapillary sequencer.</title>
        <authorList>
            <person name="Shibata K."/>
            <person name="Itoh M."/>
            <person name="Aizawa K."/>
            <person name="Nagaoka S."/>
            <person name="Sasaki N."/>
            <person name="Carninci P."/>
            <person name="Konno H."/>
            <person name="Akiyama J."/>
            <person name="Nishi K."/>
            <person name="Kitsunai T."/>
            <person name="Tashiro H."/>
            <person name="Itoh M."/>
            <person name="Sumi N."/>
            <person name="Ishii Y."/>
            <person name="Nakamura S."/>
            <person name="Hazama M."/>
            <person name="Nishine T."/>
            <person name="Harada A."/>
            <person name="Yamamoto R."/>
            <person name="Matsumoto H."/>
            <person name="Sakaguchi S."/>
            <person name="Ikegami T."/>
            <person name="Kashiwagi K."/>
            <person name="Fujiwake S."/>
            <person name="Inoue K."/>
            <person name="Togawa Y."/>
            <person name="Izawa M."/>
            <person name="Ohara E."/>
            <person name="Watahiki M."/>
            <person name="Yoneda Y."/>
            <person name="Ishikawa T."/>
            <person name="Ozawa K."/>
            <person name="Tanaka T."/>
            <person name="Matsuura S."/>
            <person name="Kawai J."/>
            <person name="Okazaki Y."/>
            <person name="Muramatsu M."/>
            <person name="Inoue Y."/>
            <person name="Kira A."/>
            <person name="Hayashizaki Y."/>
        </authorList>
    </citation>
    <scope>NUCLEOTIDE SEQUENCE</scope>
    <source>
        <strain evidence="9">NOD</strain>
        <tissue evidence="9">Activated spleen</tissue>
    </source>
</reference>
<dbReference type="InterPro" id="IPR001089">
    <property type="entry name" value="Chemokine_CXC"/>
</dbReference>
<dbReference type="CDD" id="cd00273">
    <property type="entry name" value="Chemokine_CXC"/>
    <property type="match status" value="1"/>
</dbReference>
<dbReference type="SUPFAM" id="SSF54117">
    <property type="entry name" value="Interleukin 8-like chemokines"/>
    <property type="match status" value="1"/>
</dbReference>
<dbReference type="PRINTS" id="PR00437">
    <property type="entry name" value="SMALLCYTKCXC"/>
</dbReference>
<dbReference type="Gene3D" id="2.40.50.40">
    <property type="match status" value="1"/>
</dbReference>
<evidence type="ECO:0000256" key="1">
    <source>
        <dbReference type="ARBA" id="ARBA00004613"/>
    </source>
</evidence>
<evidence type="ECO:0000313" key="9">
    <source>
        <dbReference type="EMBL" id="BAE33966.1"/>
    </source>
</evidence>
<dbReference type="PANTHER" id="PTHR12015:SF210">
    <property type="entry name" value="C-X-C MOTIF CHEMOKINE 9"/>
    <property type="match status" value="1"/>
</dbReference>
<reference evidence="9" key="2">
    <citation type="journal article" date="2000" name="Genome Res.">
        <title>Normalization and subtraction of cap-trapper-selected cDNAs to prepare full-length cDNA libraries for rapid discovery of new genes.</title>
        <authorList>
            <person name="Carninci P."/>
            <person name="Shibata Y."/>
            <person name="Hayatsu N."/>
            <person name="Sugahara Y."/>
            <person name="Shibata K."/>
            <person name="Itoh M."/>
            <person name="Konno H."/>
            <person name="Okazaki Y."/>
            <person name="Muramatsu M."/>
            <person name="Hayashizaki Y."/>
        </authorList>
    </citation>
    <scope>NUCLEOTIDE SEQUENCE</scope>
    <source>
        <strain evidence="9">NOD</strain>
        <tissue evidence="9">Activated spleen</tissue>
    </source>
</reference>
<feature type="domain" description="Chemokine interleukin-8-like" evidence="8">
    <location>
        <begin position="27"/>
        <end position="88"/>
    </location>
</feature>
<name>Q3U089_MOUSE</name>
<dbReference type="PROSITE" id="PS00471">
    <property type="entry name" value="SMALL_CYTOKINES_CXC"/>
    <property type="match status" value="1"/>
</dbReference>
<dbReference type="InterPro" id="IPR001811">
    <property type="entry name" value="Chemokine_IL8-like_dom"/>
</dbReference>
<evidence type="ECO:0000256" key="2">
    <source>
        <dbReference type="ARBA" id="ARBA00010665"/>
    </source>
</evidence>
<reference evidence="9" key="6">
    <citation type="submission" date="2004-03" db="EMBL/GenBank/DDBJ databases">
        <authorList>
            <person name="Arakawa T."/>
            <person name="Carninci P."/>
            <person name="Fukuda S."/>
            <person name="Hashizume W."/>
            <person name="Hayashida K."/>
            <person name="Hori F."/>
            <person name="Iida J."/>
            <person name="Imamura K."/>
            <person name="Imotani K."/>
            <person name="Itoh M."/>
            <person name="Kanagawa S."/>
            <person name="Kawai J."/>
            <person name="Kojima M."/>
            <person name="Konno H."/>
            <person name="Murata M."/>
            <person name="Nakamura M."/>
            <person name="Ninomiya N."/>
            <person name="Nishiyori H."/>
            <person name="Nomura K."/>
            <person name="Ohno M."/>
            <person name="Sakazume N."/>
            <person name="Sano H."/>
            <person name="Sasaki D."/>
            <person name="Shibata K."/>
            <person name="Shiraki T."/>
            <person name="Tagami M."/>
            <person name="Tagami Y."/>
            <person name="Waki K."/>
            <person name="Watahiki A."/>
            <person name="Muramatsu M."/>
            <person name="Hayashizaki Y."/>
        </authorList>
    </citation>
    <scope>NUCLEOTIDE SEQUENCE</scope>
    <source>
        <strain evidence="9">NOD</strain>
        <tissue evidence="9">Activated spleen</tissue>
    </source>
</reference>
<keyword evidence="6" id="KW-0732">Signal</keyword>
<keyword evidence="6" id="KW-0145">Chemotaxis</keyword>
<dbReference type="EMBL" id="AK157109">
    <property type="protein sequence ID" value="BAE33966.1"/>
    <property type="molecule type" value="mRNA"/>
</dbReference>
<dbReference type="AGR" id="MGI:1352449"/>
<keyword evidence="4 6" id="KW-0964">Secreted</keyword>
<evidence type="ECO:0000256" key="6">
    <source>
        <dbReference type="RuleBase" id="RU361149"/>
    </source>
</evidence>
<evidence type="ECO:0000256" key="4">
    <source>
        <dbReference type="ARBA" id="ARBA00022525"/>
    </source>
</evidence>
<gene>
    <name evidence="10" type="primary">Cxcl9</name>
</gene>
<dbReference type="Pfam" id="PF00048">
    <property type="entry name" value="IL8"/>
    <property type="match status" value="1"/>
</dbReference>
<reference evidence="9" key="1">
    <citation type="journal article" date="1999" name="Methods Enzymol.">
        <title>High-efficiency full-length cDNA cloning.</title>
        <authorList>
            <person name="Carninci P."/>
            <person name="Hayashizaki Y."/>
        </authorList>
    </citation>
    <scope>NUCLEOTIDE SEQUENCE</scope>
    <source>
        <strain evidence="9">NOD</strain>
        <tissue evidence="9">Activated spleen</tissue>
    </source>
</reference>
<dbReference type="AlphaFoldDB" id="Q3U089"/>
<evidence type="ECO:0000259" key="8">
    <source>
        <dbReference type="SMART" id="SM00199"/>
    </source>
</evidence>
<dbReference type="GO" id="GO:0008009">
    <property type="term" value="F:chemokine activity"/>
    <property type="evidence" value="ECO:0007669"/>
    <property type="project" value="InterPro"/>
</dbReference>
<comment type="similarity">
    <text evidence="2 6">Belongs to the intercrine alpha (chemokine CxC) family.</text>
</comment>
<dbReference type="GO" id="GO:0006952">
    <property type="term" value="P:defense response"/>
    <property type="evidence" value="ECO:0007669"/>
    <property type="project" value="InterPro"/>
</dbReference>
<dbReference type="PANTHER" id="PTHR12015">
    <property type="entry name" value="SMALL INDUCIBLE CYTOKINE A"/>
    <property type="match status" value="1"/>
</dbReference>
<evidence type="ECO:0000256" key="7">
    <source>
        <dbReference type="SAM" id="MobiDB-lite"/>
    </source>
</evidence>
<dbReference type="InterPro" id="IPR018048">
    <property type="entry name" value="Chemokine_CXC_CS"/>
</dbReference>